<evidence type="ECO:0000313" key="2">
    <source>
        <dbReference type="Proteomes" id="UP000515561"/>
    </source>
</evidence>
<dbReference type="Proteomes" id="UP000515561">
    <property type="component" value="Chromosome"/>
</dbReference>
<dbReference type="RefSeq" id="WP_184093010.1">
    <property type="nucleotide sequence ID" value="NZ_AP023367.1"/>
</dbReference>
<reference evidence="1 2" key="1">
    <citation type="journal article" date="2016" name="Int. J. Syst. Evol. Microbiol.">
        <title>Descriptions of Anaerotaenia torta gen. nov., sp. nov. and Anaerocolumna cellulosilytica gen. nov., sp. nov. isolated from a methanogenic reactor of cattle waste.</title>
        <authorList>
            <person name="Uek A."/>
            <person name="Ohtaki Y."/>
            <person name="Kaku N."/>
            <person name="Ueki K."/>
        </authorList>
    </citation>
    <scope>NUCLEOTIDE SEQUENCE [LARGE SCALE GENOMIC DNA]</scope>
    <source>
        <strain evidence="1 2">SN021</strain>
    </source>
</reference>
<keyword evidence="2" id="KW-1185">Reference proteome</keyword>
<dbReference type="AlphaFoldDB" id="A0A6S6QMK0"/>
<evidence type="ECO:0000313" key="1">
    <source>
        <dbReference type="EMBL" id="BCJ92573.1"/>
    </source>
</evidence>
<gene>
    <name evidence="1" type="ORF">acsn021_01420</name>
</gene>
<accession>A0A6S6QMK0</accession>
<name>A0A6S6QMK0_9FIRM</name>
<sequence>MYNYENNNYQKEKKERRYDFDESCVIVNIFCDDKKKEYKSDDYCKDGYKKEYDKDDKNCVTINIYCDKCKKY</sequence>
<dbReference type="EMBL" id="AP023367">
    <property type="protein sequence ID" value="BCJ92573.1"/>
    <property type="molecule type" value="Genomic_DNA"/>
</dbReference>
<dbReference type="KEGG" id="acel:acsn021_01420"/>
<protein>
    <submittedName>
        <fullName evidence="1">Uncharacterized protein</fullName>
    </submittedName>
</protein>
<proteinExistence type="predicted"/>
<organism evidence="1 2">
    <name type="scientific">Anaerocolumna cellulosilytica</name>
    <dbReference type="NCBI Taxonomy" id="433286"/>
    <lineage>
        <taxon>Bacteria</taxon>
        <taxon>Bacillati</taxon>
        <taxon>Bacillota</taxon>
        <taxon>Clostridia</taxon>
        <taxon>Lachnospirales</taxon>
        <taxon>Lachnospiraceae</taxon>
        <taxon>Anaerocolumna</taxon>
    </lineage>
</organism>